<dbReference type="GO" id="GO:0003677">
    <property type="term" value="F:DNA binding"/>
    <property type="evidence" value="ECO:0007669"/>
    <property type="project" value="UniProtKB-UniRule"/>
</dbReference>
<sequence length="231" mass="26434">MGYCFLCDRTMNYSKETPMYKFPKNPSLKAAWLKFCNLNETDDVSTVKLCSAHFTAADSIEPRTRELGSTAFLKPGTVPSILKPPLGSSGTIHTDNLSNRKPATVQYRYAEPTCSTSIFLPSHSTKSQIQKRSRVEPEIAHTSLGQSIPKNQLAKKEELDERKFDMIRRKMLEQAKKIKHFQRQDRLLTENIDILQRLREILEKQKKLLRPGHSFLSSAYDLDSNVSNRCL</sequence>
<dbReference type="GeneID" id="115878244"/>
<proteinExistence type="predicted"/>
<evidence type="ECO:0000256" key="4">
    <source>
        <dbReference type="ARBA" id="ARBA00023125"/>
    </source>
</evidence>
<organism evidence="7 8">
    <name type="scientific">Sitophilus oryzae</name>
    <name type="common">Rice weevil</name>
    <name type="synonym">Curculio oryzae</name>
    <dbReference type="NCBI Taxonomy" id="7048"/>
    <lineage>
        <taxon>Eukaryota</taxon>
        <taxon>Metazoa</taxon>
        <taxon>Ecdysozoa</taxon>
        <taxon>Arthropoda</taxon>
        <taxon>Hexapoda</taxon>
        <taxon>Insecta</taxon>
        <taxon>Pterygota</taxon>
        <taxon>Neoptera</taxon>
        <taxon>Endopterygota</taxon>
        <taxon>Coleoptera</taxon>
        <taxon>Polyphaga</taxon>
        <taxon>Cucujiformia</taxon>
        <taxon>Curculionidae</taxon>
        <taxon>Dryophthorinae</taxon>
        <taxon>Sitophilus</taxon>
    </lineage>
</organism>
<evidence type="ECO:0000256" key="1">
    <source>
        <dbReference type="ARBA" id="ARBA00022723"/>
    </source>
</evidence>
<reference evidence="8 9" key="1">
    <citation type="submission" date="2025-04" db="UniProtKB">
        <authorList>
            <consortium name="RefSeq"/>
        </authorList>
    </citation>
    <scope>IDENTIFICATION</scope>
    <source>
        <tissue evidence="8 9">Gonads</tissue>
    </source>
</reference>
<keyword evidence="7" id="KW-1185">Reference proteome</keyword>
<keyword evidence="4 5" id="KW-0238">DNA-binding</keyword>
<dbReference type="AlphaFoldDB" id="A0A6J2XHD8"/>
<dbReference type="Proteomes" id="UP000504635">
    <property type="component" value="Unplaced"/>
</dbReference>
<keyword evidence="1" id="KW-0479">Metal-binding</keyword>
<dbReference type="SUPFAM" id="SSF57716">
    <property type="entry name" value="Glucocorticoid receptor-like (DNA-binding domain)"/>
    <property type="match status" value="1"/>
</dbReference>
<evidence type="ECO:0000313" key="7">
    <source>
        <dbReference type="Proteomes" id="UP000504635"/>
    </source>
</evidence>
<dbReference type="GO" id="GO:0008270">
    <property type="term" value="F:zinc ion binding"/>
    <property type="evidence" value="ECO:0007669"/>
    <property type="project" value="UniProtKB-KW"/>
</dbReference>
<evidence type="ECO:0000256" key="3">
    <source>
        <dbReference type="ARBA" id="ARBA00022833"/>
    </source>
</evidence>
<feature type="domain" description="THAP-type" evidence="6">
    <location>
        <begin position="1"/>
        <end position="82"/>
    </location>
</feature>
<dbReference type="InterPro" id="IPR038441">
    <property type="entry name" value="THAP_Znf_sf"/>
</dbReference>
<dbReference type="Pfam" id="PF05485">
    <property type="entry name" value="THAP"/>
    <property type="match status" value="1"/>
</dbReference>
<gene>
    <name evidence="8 9" type="primary">LOC115878244</name>
</gene>
<dbReference type="RefSeq" id="XP_030750531.1">
    <property type="nucleotide sequence ID" value="XM_030894671.1"/>
</dbReference>
<evidence type="ECO:0000256" key="5">
    <source>
        <dbReference type="PROSITE-ProRule" id="PRU00309"/>
    </source>
</evidence>
<evidence type="ECO:0000256" key="2">
    <source>
        <dbReference type="ARBA" id="ARBA00022771"/>
    </source>
</evidence>
<dbReference type="PROSITE" id="PS50950">
    <property type="entry name" value="ZF_THAP"/>
    <property type="match status" value="1"/>
</dbReference>
<dbReference type="InterPro" id="IPR006612">
    <property type="entry name" value="THAP_Znf"/>
</dbReference>
<dbReference type="SMART" id="SM00980">
    <property type="entry name" value="THAP"/>
    <property type="match status" value="1"/>
</dbReference>
<dbReference type="OrthoDB" id="6619240at2759"/>
<dbReference type="RefSeq" id="XP_030750536.1">
    <property type="nucleotide sequence ID" value="XM_030894676.1"/>
</dbReference>
<evidence type="ECO:0000259" key="6">
    <source>
        <dbReference type="PROSITE" id="PS50950"/>
    </source>
</evidence>
<keyword evidence="3" id="KW-0862">Zinc</keyword>
<name>A0A6J2XHD8_SITOR</name>
<protein>
    <submittedName>
        <fullName evidence="8 9">Uncharacterized protein LOC115878244 isoform X1</fullName>
    </submittedName>
</protein>
<keyword evidence="2 5" id="KW-0863">Zinc-finger</keyword>
<evidence type="ECO:0000313" key="9">
    <source>
        <dbReference type="RefSeq" id="XP_030750536.1"/>
    </source>
</evidence>
<dbReference type="Gene3D" id="6.20.210.20">
    <property type="entry name" value="THAP domain"/>
    <property type="match status" value="1"/>
</dbReference>
<accession>A0A6J2XHD8</accession>
<evidence type="ECO:0000313" key="8">
    <source>
        <dbReference type="RefSeq" id="XP_030750531.1"/>
    </source>
</evidence>
<dbReference type="KEGG" id="soy:115878244"/>